<dbReference type="AlphaFoldDB" id="A0A370TVT3"/>
<protein>
    <recommendedName>
        <fullName evidence="4">Pathway-specific nitrogen regulator</fullName>
    </recommendedName>
</protein>
<dbReference type="EMBL" id="NPIC01000002">
    <property type="protein sequence ID" value="RDL39631.1"/>
    <property type="molecule type" value="Genomic_DNA"/>
</dbReference>
<feature type="compositionally biased region" description="Polar residues" evidence="1">
    <location>
        <begin position="295"/>
        <end position="315"/>
    </location>
</feature>
<evidence type="ECO:0000313" key="2">
    <source>
        <dbReference type="EMBL" id="RDL39631.1"/>
    </source>
</evidence>
<feature type="compositionally biased region" description="Basic and acidic residues" evidence="1">
    <location>
        <begin position="149"/>
        <end position="160"/>
    </location>
</feature>
<feature type="compositionally biased region" description="Basic and acidic residues" evidence="1">
    <location>
        <begin position="193"/>
        <end position="221"/>
    </location>
</feature>
<reference evidence="2 3" key="1">
    <citation type="journal article" date="2018" name="IMA Fungus">
        <title>IMA Genome-F 9: Draft genome sequence of Annulohypoxylon stygium, Aspergillus mulundensis, Berkeleyomyces basicola (syn. Thielaviopsis basicola), Ceratocystis smalleyi, two Cercospora beticola strains, Coleophoma cylindrospora, Fusarium fracticaudum, Phialophora cf. hyalina, and Morchella septimelata.</title>
        <authorList>
            <person name="Wingfield B.D."/>
            <person name="Bills G.F."/>
            <person name="Dong Y."/>
            <person name="Huang W."/>
            <person name="Nel W.J."/>
            <person name="Swalarsk-Parry B.S."/>
            <person name="Vaghefi N."/>
            <person name="Wilken P.M."/>
            <person name="An Z."/>
            <person name="de Beer Z.W."/>
            <person name="De Vos L."/>
            <person name="Chen L."/>
            <person name="Duong T.A."/>
            <person name="Gao Y."/>
            <person name="Hammerbacher A."/>
            <person name="Kikkert J.R."/>
            <person name="Li Y."/>
            <person name="Li H."/>
            <person name="Li K."/>
            <person name="Li Q."/>
            <person name="Liu X."/>
            <person name="Ma X."/>
            <person name="Naidoo K."/>
            <person name="Pethybridge S.J."/>
            <person name="Sun J."/>
            <person name="Steenkamp E.T."/>
            <person name="van der Nest M.A."/>
            <person name="van Wyk S."/>
            <person name="Wingfield M.J."/>
            <person name="Xiong C."/>
            <person name="Yue Q."/>
            <person name="Zhang X."/>
        </authorList>
    </citation>
    <scope>NUCLEOTIDE SEQUENCE [LARGE SCALE GENOMIC DNA]</scope>
    <source>
        <strain evidence="2 3">BP 5553</strain>
    </source>
</reference>
<dbReference type="OrthoDB" id="5369448at2759"/>
<dbReference type="GeneID" id="43596820"/>
<dbReference type="RefSeq" id="XP_031872287.1">
    <property type="nucleotide sequence ID" value="XM_032012594.1"/>
</dbReference>
<feature type="region of interest" description="Disordered" evidence="1">
    <location>
        <begin position="70"/>
        <end position="93"/>
    </location>
</feature>
<name>A0A370TVT3_9HELO</name>
<feature type="region of interest" description="Disordered" evidence="1">
    <location>
        <begin position="1"/>
        <end position="49"/>
    </location>
</feature>
<comment type="caution">
    <text evidence="2">The sequence shown here is derived from an EMBL/GenBank/DDBJ whole genome shotgun (WGS) entry which is preliminary data.</text>
</comment>
<feature type="compositionally biased region" description="Polar residues" evidence="1">
    <location>
        <begin position="222"/>
        <end position="234"/>
    </location>
</feature>
<feature type="region of interest" description="Disordered" evidence="1">
    <location>
        <begin position="785"/>
        <end position="839"/>
    </location>
</feature>
<evidence type="ECO:0000313" key="3">
    <source>
        <dbReference type="Proteomes" id="UP000254866"/>
    </source>
</evidence>
<keyword evidence="3" id="KW-1185">Reference proteome</keyword>
<sequence length="839" mass="94101">MSPERVPSDQTVHQNSDSKDEHQGDEPADEHNGYDDSEGAQEARDRQLDRIEAQIQAAARAVVASIEQDSYGGNEDSVLSMQTDESYAPEGTEMTYGDTEITYEGTEITYDGTELTYEDTELTYESDNDHHSKAGKGMENAQAICESENEQHFEHERAETSSEAVAEPEEACINALDTSQGTVAKYEPDNELLLDHDQGGDSSSQHDGDIDDDVFSRDSGHSARSSLNSFQDLSNPEEMYSQKALTSPTVGEEAASSQEDDAISRIPSGGSYMHPIPDSGFQTPSKVHSRPPFRTPSSVRAMQMSSPTPSIFSSPRSVKRYLPTVSRTATPISHTSKNRTPTRFKAKKENPLVLLHVTVLPLQWSYSHLLSSPDLPSSLDNLKDSWRLLQAKLGDTVLERGVLLPHPQDSYEVLEERLLEALELPVRPRALILKCGHYMGPLETETPSSDDEGSDYRRKNGEQRKWCDICQRGVRLENGEERGRKRFRVKIYASNGLMHAGAWAAAWREMERVDVEIGPWVEPDEHIELEKLSKAQREPPVEEENDDGFVDEDIDIHHVHEHMEDEHEQDHQPSDLLERHPQDDNLFRQPFDRESEHQEHVDHQRKIDEDHEMINMLAEERMREVYGSEPSPMERPQSSRQGKSRARINEDSLADLLLAAFKVAMRDRKNVAILVLSLLVLILAIRPRMVVETELMIPIVSTAVPDILPNTARHAAPGAVENISVANVATMAPLEVLDAVTESLLSASTTEMAEQMPTQVAQVQMERPVDIAPEGEEILQKVPEAVQQDEPLKVDTEHKDDTSDEVHKLAKDVENNIPVDSREDNYEPPVVEIEVDSST</sequence>
<proteinExistence type="predicted"/>
<evidence type="ECO:0008006" key="4">
    <source>
        <dbReference type="Google" id="ProtNLM"/>
    </source>
</evidence>
<dbReference type="Proteomes" id="UP000254866">
    <property type="component" value="Unassembled WGS sequence"/>
</dbReference>
<feature type="compositionally biased region" description="Basic and acidic residues" evidence="1">
    <location>
        <begin position="16"/>
        <end position="34"/>
    </location>
</feature>
<accession>A0A370TVT3</accession>
<feature type="region of interest" description="Disordered" evidence="1">
    <location>
        <begin position="625"/>
        <end position="646"/>
    </location>
</feature>
<dbReference type="STRING" id="2656787.A0A370TVT3"/>
<evidence type="ECO:0000256" key="1">
    <source>
        <dbReference type="SAM" id="MobiDB-lite"/>
    </source>
</evidence>
<feature type="region of interest" description="Disordered" evidence="1">
    <location>
        <begin position="149"/>
        <end position="315"/>
    </location>
</feature>
<feature type="compositionally biased region" description="Basic and acidic residues" evidence="1">
    <location>
        <begin position="790"/>
        <end position="825"/>
    </location>
</feature>
<gene>
    <name evidence="2" type="ORF">BP5553_03971</name>
</gene>
<organism evidence="2 3">
    <name type="scientific">Venustampulla echinocandica</name>
    <dbReference type="NCBI Taxonomy" id="2656787"/>
    <lineage>
        <taxon>Eukaryota</taxon>
        <taxon>Fungi</taxon>
        <taxon>Dikarya</taxon>
        <taxon>Ascomycota</taxon>
        <taxon>Pezizomycotina</taxon>
        <taxon>Leotiomycetes</taxon>
        <taxon>Helotiales</taxon>
        <taxon>Pleuroascaceae</taxon>
        <taxon>Venustampulla</taxon>
    </lineage>
</organism>